<organism evidence="3 4">
    <name type="scientific">Bradyrhizobium erythrophlei</name>
    <dbReference type="NCBI Taxonomy" id="1437360"/>
    <lineage>
        <taxon>Bacteria</taxon>
        <taxon>Pseudomonadati</taxon>
        <taxon>Pseudomonadota</taxon>
        <taxon>Alphaproteobacteria</taxon>
        <taxon>Hyphomicrobiales</taxon>
        <taxon>Nitrobacteraceae</taxon>
        <taxon>Bradyrhizobium</taxon>
    </lineage>
</organism>
<proteinExistence type="predicted"/>
<feature type="signal peptide" evidence="2">
    <location>
        <begin position="1"/>
        <end position="24"/>
    </location>
</feature>
<dbReference type="EMBL" id="FNTH01000001">
    <property type="protein sequence ID" value="SED75363.1"/>
    <property type="molecule type" value="Genomic_DNA"/>
</dbReference>
<name>A0A1H5D8U0_9BRAD</name>
<accession>A0A1H5D8U0</accession>
<dbReference type="Proteomes" id="UP000198992">
    <property type="component" value="Unassembled WGS sequence"/>
</dbReference>
<feature type="compositionally biased region" description="Low complexity" evidence="1">
    <location>
        <begin position="34"/>
        <end position="43"/>
    </location>
</feature>
<evidence type="ECO:0000256" key="2">
    <source>
        <dbReference type="SAM" id="SignalP"/>
    </source>
</evidence>
<sequence>MKKNTRVICAVTAGLLLGSTLQSAMATERHRKPQVVPVQQSQSRPTDAYAAWQQPRVSSPVSSYYTGGYSAPAGH</sequence>
<gene>
    <name evidence="3" type="ORF">SAMN05444164_5691</name>
</gene>
<reference evidence="3 4" key="1">
    <citation type="submission" date="2016-10" db="EMBL/GenBank/DDBJ databases">
        <authorList>
            <person name="de Groot N.N."/>
        </authorList>
    </citation>
    <scope>NUCLEOTIDE SEQUENCE [LARGE SCALE GENOMIC DNA]</scope>
    <source>
        <strain evidence="3 4">MT12</strain>
    </source>
</reference>
<protein>
    <submittedName>
        <fullName evidence="3">Uncharacterized protein</fullName>
    </submittedName>
</protein>
<dbReference type="RefSeq" id="WP_143046791.1">
    <property type="nucleotide sequence ID" value="NZ_FNTH01000001.1"/>
</dbReference>
<dbReference type="OrthoDB" id="8245034at2"/>
<feature type="region of interest" description="Disordered" evidence="1">
    <location>
        <begin position="28"/>
        <end position="54"/>
    </location>
</feature>
<evidence type="ECO:0000313" key="3">
    <source>
        <dbReference type="EMBL" id="SED75363.1"/>
    </source>
</evidence>
<dbReference type="AlphaFoldDB" id="A0A1H5D8U0"/>
<keyword evidence="2" id="KW-0732">Signal</keyword>
<feature type="chain" id="PRO_5011536328" evidence="2">
    <location>
        <begin position="25"/>
        <end position="75"/>
    </location>
</feature>
<evidence type="ECO:0000313" key="4">
    <source>
        <dbReference type="Proteomes" id="UP000198992"/>
    </source>
</evidence>
<evidence type="ECO:0000256" key="1">
    <source>
        <dbReference type="SAM" id="MobiDB-lite"/>
    </source>
</evidence>